<sequence length="181" mass="20533">QQNKTVFEEDIKLLKLDVQLRDNALVDLRKKFKKKEQERNELKLKLKKFKTSSKNLSQLLASQTNDKTGLSYDNQVFNSSVFACDEMFSSASDVSMPASPIYNRYQSGEGYHAVPPPYTGKSMPPKPDLVFHDVPTVNETVLTAFNVELSLTKPDKHLSHSNKPTAPIIEDWVSDLEDDNE</sequence>
<evidence type="ECO:0000313" key="2">
    <source>
        <dbReference type="EMBL" id="GFD26856.1"/>
    </source>
</evidence>
<name>A0A699V0I1_TANCI</name>
<feature type="non-terminal residue" evidence="2">
    <location>
        <position position="1"/>
    </location>
</feature>
<gene>
    <name evidence="2" type="ORF">Tci_898825</name>
</gene>
<reference evidence="2" key="1">
    <citation type="journal article" date="2019" name="Sci. Rep.">
        <title>Draft genome of Tanacetum cinerariifolium, the natural source of mosquito coil.</title>
        <authorList>
            <person name="Yamashiro T."/>
            <person name="Shiraishi A."/>
            <person name="Satake H."/>
            <person name="Nakayama K."/>
        </authorList>
    </citation>
    <scope>NUCLEOTIDE SEQUENCE</scope>
</reference>
<proteinExistence type="predicted"/>
<feature type="coiled-coil region" evidence="1">
    <location>
        <begin position="25"/>
        <end position="52"/>
    </location>
</feature>
<organism evidence="2">
    <name type="scientific">Tanacetum cinerariifolium</name>
    <name type="common">Dalmatian daisy</name>
    <name type="synonym">Chrysanthemum cinerariifolium</name>
    <dbReference type="NCBI Taxonomy" id="118510"/>
    <lineage>
        <taxon>Eukaryota</taxon>
        <taxon>Viridiplantae</taxon>
        <taxon>Streptophyta</taxon>
        <taxon>Embryophyta</taxon>
        <taxon>Tracheophyta</taxon>
        <taxon>Spermatophyta</taxon>
        <taxon>Magnoliopsida</taxon>
        <taxon>eudicotyledons</taxon>
        <taxon>Gunneridae</taxon>
        <taxon>Pentapetalae</taxon>
        <taxon>asterids</taxon>
        <taxon>campanulids</taxon>
        <taxon>Asterales</taxon>
        <taxon>Asteraceae</taxon>
        <taxon>Asteroideae</taxon>
        <taxon>Anthemideae</taxon>
        <taxon>Anthemidinae</taxon>
        <taxon>Tanacetum</taxon>
    </lineage>
</organism>
<dbReference type="AlphaFoldDB" id="A0A699V0I1"/>
<evidence type="ECO:0000256" key="1">
    <source>
        <dbReference type="SAM" id="Coils"/>
    </source>
</evidence>
<accession>A0A699V0I1</accession>
<dbReference type="EMBL" id="BKCJ011372285">
    <property type="protein sequence ID" value="GFD26856.1"/>
    <property type="molecule type" value="Genomic_DNA"/>
</dbReference>
<protein>
    <submittedName>
        <fullName evidence="2">Uncharacterized protein</fullName>
    </submittedName>
</protein>
<keyword evidence="1" id="KW-0175">Coiled coil</keyword>
<comment type="caution">
    <text evidence="2">The sequence shown here is derived from an EMBL/GenBank/DDBJ whole genome shotgun (WGS) entry which is preliminary data.</text>
</comment>
<feature type="non-terminal residue" evidence="2">
    <location>
        <position position="181"/>
    </location>
</feature>